<dbReference type="AlphaFoldDB" id="A0A948W4U3"/>
<sequence>MGTLQVGFETLLRGFDPEILKQDSCVAYGLWPDLSLCYVNRGWKEFASKNGGDSDISSRWRLGSRVLDAVSDELKIFYQNVYSQCFSYSKPWSHEYECSSPELFRRFEQTFFPLKMNEGLLVVNRLLTETLHDPAEHIATSPDEEWYRNEAGILRQCSNCRRTQNIGSLDRWDWVPEWVRQPADATRFVLCPSCLDSDYAHP</sequence>
<comment type="caution">
    <text evidence="1">The sequence shown here is derived from an EMBL/GenBank/DDBJ whole genome shotgun (WGS) entry which is preliminary data.</text>
</comment>
<reference evidence="1" key="1">
    <citation type="submission" date="2021-05" db="EMBL/GenBank/DDBJ databases">
        <title>Energy efficiency and biological interactions define the core microbiome of deep oligotrophic groundwater.</title>
        <authorList>
            <person name="Mehrshad M."/>
            <person name="Lopez-Fernandez M."/>
            <person name="Bell E."/>
            <person name="Bernier-Latmani R."/>
            <person name="Bertilsson S."/>
            <person name="Dopson M."/>
        </authorList>
    </citation>
    <scope>NUCLEOTIDE SEQUENCE</scope>
    <source>
        <strain evidence="1">Modern_marine.mb.64</strain>
    </source>
</reference>
<name>A0A948W4U3_UNCEI</name>
<accession>A0A948W4U3</accession>
<proteinExistence type="predicted"/>
<protein>
    <submittedName>
        <fullName evidence="1">Uncharacterized protein</fullName>
    </submittedName>
</protein>
<dbReference type="EMBL" id="JAHJDP010000097">
    <property type="protein sequence ID" value="MBU2692602.1"/>
    <property type="molecule type" value="Genomic_DNA"/>
</dbReference>
<dbReference type="Proteomes" id="UP000777784">
    <property type="component" value="Unassembled WGS sequence"/>
</dbReference>
<gene>
    <name evidence="1" type="ORF">KJ970_16935</name>
</gene>
<organism evidence="1 2">
    <name type="scientific">Eiseniibacteriota bacterium</name>
    <dbReference type="NCBI Taxonomy" id="2212470"/>
    <lineage>
        <taxon>Bacteria</taxon>
        <taxon>Candidatus Eiseniibacteriota</taxon>
    </lineage>
</organism>
<evidence type="ECO:0000313" key="1">
    <source>
        <dbReference type="EMBL" id="MBU2692602.1"/>
    </source>
</evidence>
<evidence type="ECO:0000313" key="2">
    <source>
        <dbReference type="Proteomes" id="UP000777784"/>
    </source>
</evidence>